<comment type="caution">
    <text evidence="8">The sequence shown here is derived from an EMBL/GenBank/DDBJ whole genome shotgun (WGS) entry which is preliminary data.</text>
</comment>
<comment type="subcellular location">
    <subcellularLocation>
        <location evidence="1">Nucleus</location>
    </subcellularLocation>
</comment>
<dbReference type="EMBL" id="JAOTOJ010000019">
    <property type="protein sequence ID" value="KAK9391239.1"/>
    <property type="molecule type" value="Genomic_DNA"/>
</dbReference>
<dbReference type="FunFam" id="1.20.5.1500:FF:000002">
    <property type="entry name" value="breast cancer metastasis-suppressor 1-like protein-A"/>
    <property type="match status" value="1"/>
</dbReference>
<sequence>MKGRWFYFLCCYGNAPLSASGFPQRRAKEPQRGGSKHWDHREVAALPTAGINSRSDWLRRAGGAERGPLPVAEGNPSGVYALRGSSPRLGVLTSVTTTMPVQPLPKEMEGEGDSATEMNGEEESEDERSASQSESEEESSEMNDEDYERRRAECVDEMLDLEKQFSEIKEKLFKERLNQVKAKLEDVMSGKAAEYLNPLAVLQNHMQIQIEVAGIYRGLCLEVIKHRHGCELQGAQQHLESEKLLLFDSLEERLLERIQRLEDDRHSVGLTSEWWDGKLRPKHSSKEWDSLWPSKRKKPPLVSGPYIVYMLHDIDIMEDWTAIKKAKAAVSPPKRKLEGPLKTDKLSSPPLFAAHCEDGHLHYEGEVYVKGESLYLQVGDETPVQAVITSISTGEVWLRREDASKTKIYISQLQKGKYSVHKA</sequence>
<proteinExistence type="inferred from homology"/>
<name>A0AAW1ANX1_CROAD</name>
<evidence type="ECO:0000256" key="4">
    <source>
        <dbReference type="ARBA" id="ARBA00023163"/>
    </source>
</evidence>
<dbReference type="SMART" id="SM01401">
    <property type="entry name" value="Sds3"/>
    <property type="match status" value="1"/>
</dbReference>
<organism evidence="8 9">
    <name type="scientific">Crotalus adamanteus</name>
    <name type="common">Eastern diamondback rattlesnake</name>
    <dbReference type="NCBI Taxonomy" id="8729"/>
    <lineage>
        <taxon>Eukaryota</taxon>
        <taxon>Metazoa</taxon>
        <taxon>Chordata</taxon>
        <taxon>Craniata</taxon>
        <taxon>Vertebrata</taxon>
        <taxon>Euteleostomi</taxon>
        <taxon>Lepidosauria</taxon>
        <taxon>Squamata</taxon>
        <taxon>Bifurcata</taxon>
        <taxon>Unidentata</taxon>
        <taxon>Episquamata</taxon>
        <taxon>Toxicofera</taxon>
        <taxon>Serpentes</taxon>
        <taxon>Colubroidea</taxon>
        <taxon>Viperidae</taxon>
        <taxon>Crotalinae</taxon>
        <taxon>Crotalus</taxon>
    </lineage>
</organism>
<dbReference type="GO" id="GO:0010468">
    <property type="term" value="P:regulation of gene expression"/>
    <property type="evidence" value="ECO:0007669"/>
    <property type="project" value="UniProtKB-ARBA"/>
</dbReference>
<dbReference type="Proteomes" id="UP001474421">
    <property type="component" value="Unassembled WGS sequence"/>
</dbReference>
<keyword evidence="3" id="KW-0805">Transcription regulation</keyword>
<evidence type="ECO:0000313" key="8">
    <source>
        <dbReference type="EMBL" id="KAK9391239.1"/>
    </source>
</evidence>
<feature type="region of interest" description="Disordered" evidence="7">
    <location>
        <begin position="91"/>
        <end position="148"/>
    </location>
</feature>
<keyword evidence="9" id="KW-1185">Reference proteome</keyword>
<protein>
    <submittedName>
        <fullName evidence="8">Breast cancer metastasis-suppressor 1</fullName>
    </submittedName>
</protein>
<evidence type="ECO:0000256" key="6">
    <source>
        <dbReference type="ARBA" id="ARBA00038256"/>
    </source>
</evidence>
<evidence type="ECO:0000256" key="7">
    <source>
        <dbReference type="SAM" id="MobiDB-lite"/>
    </source>
</evidence>
<accession>A0AAW1ANX1</accession>
<reference evidence="8 9" key="1">
    <citation type="journal article" date="2024" name="Proc. Natl. Acad. Sci. U.S.A.">
        <title>The genetic regulatory architecture and epigenomic basis for age-related changes in rattlesnake venom.</title>
        <authorList>
            <person name="Hogan M.P."/>
            <person name="Holding M.L."/>
            <person name="Nystrom G.S."/>
            <person name="Colston T.J."/>
            <person name="Bartlett D.A."/>
            <person name="Mason A.J."/>
            <person name="Ellsworth S.A."/>
            <person name="Rautsaw R.M."/>
            <person name="Lawrence K.C."/>
            <person name="Strickland J.L."/>
            <person name="He B."/>
            <person name="Fraser P."/>
            <person name="Margres M.J."/>
            <person name="Gilbert D.M."/>
            <person name="Gibbs H.L."/>
            <person name="Parkinson C.L."/>
            <person name="Rokyta D.R."/>
        </authorList>
    </citation>
    <scope>NUCLEOTIDE SEQUENCE [LARGE SCALE GENOMIC DNA]</scope>
    <source>
        <strain evidence="8">DRR0105</strain>
    </source>
</reference>
<keyword evidence="4" id="KW-0804">Transcription</keyword>
<feature type="region of interest" description="Disordered" evidence="7">
    <location>
        <begin position="21"/>
        <end position="40"/>
    </location>
</feature>
<dbReference type="InterPro" id="IPR013907">
    <property type="entry name" value="Sds3"/>
</dbReference>
<dbReference type="PANTHER" id="PTHR21964">
    <property type="entry name" value="BREAST CANCER METASTASIS-SUPPRESSOR 1"/>
    <property type="match status" value="1"/>
</dbReference>
<gene>
    <name evidence="8" type="ORF">NXF25_018569</name>
</gene>
<dbReference type="Pfam" id="PF08598">
    <property type="entry name" value="Sds3"/>
    <property type="match status" value="1"/>
</dbReference>
<keyword evidence="5" id="KW-0539">Nucleus</keyword>
<keyword evidence="2" id="KW-0678">Repressor</keyword>
<dbReference type="Gene3D" id="1.20.5.1500">
    <property type="match status" value="1"/>
</dbReference>
<feature type="compositionally biased region" description="Acidic residues" evidence="7">
    <location>
        <begin position="110"/>
        <end position="126"/>
    </location>
</feature>
<feature type="compositionally biased region" description="Acidic residues" evidence="7">
    <location>
        <begin position="134"/>
        <end position="146"/>
    </location>
</feature>
<comment type="similarity">
    <text evidence="6">Belongs to the BRMS1 family.</text>
</comment>
<evidence type="ECO:0000256" key="5">
    <source>
        <dbReference type="ARBA" id="ARBA00023242"/>
    </source>
</evidence>
<evidence type="ECO:0000313" key="9">
    <source>
        <dbReference type="Proteomes" id="UP001474421"/>
    </source>
</evidence>
<dbReference type="GO" id="GO:0005654">
    <property type="term" value="C:nucleoplasm"/>
    <property type="evidence" value="ECO:0007669"/>
    <property type="project" value="UniProtKB-ARBA"/>
</dbReference>
<feature type="compositionally biased region" description="Basic and acidic residues" evidence="7">
    <location>
        <begin position="26"/>
        <end position="40"/>
    </location>
</feature>
<evidence type="ECO:0000256" key="1">
    <source>
        <dbReference type="ARBA" id="ARBA00004123"/>
    </source>
</evidence>
<evidence type="ECO:0000256" key="3">
    <source>
        <dbReference type="ARBA" id="ARBA00023015"/>
    </source>
</evidence>
<dbReference type="AlphaFoldDB" id="A0AAW1ANX1"/>
<evidence type="ECO:0000256" key="2">
    <source>
        <dbReference type="ARBA" id="ARBA00022491"/>
    </source>
</evidence>